<feature type="compositionally biased region" description="Polar residues" evidence="1">
    <location>
        <begin position="100"/>
        <end position="119"/>
    </location>
</feature>
<gene>
    <name evidence="3" type="ORF">mvi_34360</name>
</gene>
<dbReference type="Proteomes" id="UP000663508">
    <property type="component" value="Chromosome"/>
</dbReference>
<sequence length="126" mass="13279">MRENTSHRSTPAYIPVTARERATDPGPQRTQEPEYQMKTRIAAVVTAFVLGVAPISSAMAFSANSPANPFAPRDVETTGSIGAIGSANTSVPFYGACPMSSASEGNANQQNFPVKQYGQTSGGHRC</sequence>
<feature type="region of interest" description="Disordered" evidence="1">
    <location>
        <begin position="100"/>
        <end position="126"/>
    </location>
</feature>
<evidence type="ECO:0000313" key="3">
    <source>
        <dbReference type="EMBL" id="BCM84975.1"/>
    </source>
</evidence>
<evidence type="ECO:0000256" key="2">
    <source>
        <dbReference type="SAM" id="Phobius"/>
    </source>
</evidence>
<organism evidence="3 4">
    <name type="scientific">Methylobacterium indicum</name>
    <dbReference type="NCBI Taxonomy" id="1775910"/>
    <lineage>
        <taxon>Bacteria</taxon>
        <taxon>Pseudomonadati</taxon>
        <taxon>Pseudomonadota</taxon>
        <taxon>Alphaproteobacteria</taxon>
        <taxon>Hyphomicrobiales</taxon>
        <taxon>Methylobacteriaceae</taxon>
        <taxon>Methylobacterium</taxon>
    </lineage>
</organism>
<protein>
    <submittedName>
        <fullName evidence="3">Uncharacterized protein</fullName>
    </submittedName>
</protein>
<evidence type="ECO:0000256" key="1">
    <source>
        <dbReference type="SAM" id="MobiDB-lite"/>
    </source>
</evidence>
<dbReference type="KEGG" id="mind:mvi_34360"/>
<reference evidence="3" key="1">
    <citation type="submission" date="2020-11" db="EMBL/GenBank/DDBJ databases">
        <title>Complete genome sequence of a novel pathogenic Methylobacterium strain isolated from rice in Vietnam.</title>
        <authorList>
            <person name="Lai K."/>
            <person name="Okazaki S."/>
            <person name="Higashi K."/>
            <person name="Mori H."/>
            <person name="Toyoda A."/>
            <person name="Kurokawa K."/>
        </authorList>
    </citation>
    <scope>NUCLEOTIDE SEQUENCE</scope>
    <source>
        <strain evidence="3">VL1</strain>
    </source>
</reference>
<keyword evidence="2" id="KW-0812">Transmembrane</keyword>
<dbReference type="EMBL" id="AP024145">
    <property type="protein sequence ID" value="BCM84975.1"/>
    <property type="molecule type" value="Genomic_DNA"/>
</dbReference>
<dbReference type="AlphaFoldDB" id="A0A8H8WVA1"/>
<feature type="transmembrane region" description="Helical" evidence="2">
    <location>
        <begin position="41"/>
        <end position="63"/>
    </location>
</feature>
<proteinExistence type="predicted"/>
<evidence type="ECO:0000313" key="4">
    <source>
        <dbReference type="Proteomes" id="UP000663508"/>
    </source>
</evidence>
<accession>A0A8H8WVA1</accession>
<keyword evidence="2" id="KW-0472">Membrane</keyword>
<keyword evidence="2" id="KW-1133">Transmembrane helix</keyword>
<name>A0A8H8WVA1_9HYPH</name>
<feature type="region of interest" description="Disordered" evidence="1">
    <location>
        <begin position="1"/>
        <end position="34"/>
    </location>
</feature>